<dbReference type="EMBL" id="CAKLPY010000002">
    <property type="protein sequence ID" value="CAH0996506.1"/>
    <property type="molecule type" value="Genomic_DNA"/>
</dbReference>
<dbReference type="Gene3D" id="3.20.20.80">
    <property type="entry name" value="Glycosidases"/>
    <property type="match status" value="1"/>
</dbReference>
<organism evidence="1 2">
    <name type="scientific">Emticicia aquatica</name>
    <dbReference type="NCBI Taxonomy" id="1681835"/>
    <lineage>
        <taxon>Bacteria</taxon>
        <taxon>Pseudomonadati</taxon>
        <taxon>Bacteroidota</taxon>
        <taxon>Cytophagia</taxon>
        <taxon>Cytophagales</taxon>
        <taxon>Leadbetterellaceae</taxon>
        <taxon>Emticicia</taxon>
    </lineage>
</organism>
<dbReference type="InterPro" id="IPR017853">
    <property type="entry name" value="GH"/>
</dbReference>
<accession>A0ABM9ARB9</accession>
<gene>
    <name evidence="1" type="ORF">EMA8858_02638</name>
</gene>
<evidence type="ECO:0000313" key="2">
    <source>
        <dbReference type="Proteomes" id="UP000837932"/>
    </source>
</evidence>
<dbReference type="SUPFAM" id="SSF51445">
    <property type="entry name" value="(Trans)glycosidases"/>
    <property type="match status" value="1"/>
</dbReference>
<sequence length="669" mass="78750">MTTDTYTQPSMFDLWRQNHYLYKDKYTTHQTSYIENLLPEIAVQLNVYEVLDILQRRFGNDILQRAIDPNRGIESPVGHFNNSEWLKKSNMVGINVRTIGNFFNVIKYALTIPKSQDSIHLLPIWEPGVVGSLYGMTSFNINPEFFSHELVAAIPTLNTIEKQLKFVVNILHVMGKSVGMDVIPHTDRFSEMVIAYPRFFEWVRRVGGRITSNSESIYREVEEIIWHYLGRNGTANGTPISYSKNTLFSPDIPILSDAQRLEIIFGHKDDFQGRLRRRVELMHEMIYQGYETLPMTMAPPYRGLHINADEFVIDENGNRWYTYEFDEPQAMSRVFGPLARYKFFHSKDDNSNWELDFENPNKYAWAYFCEKVYDCQKTYNLDFMRGDMAHVQPRPTGVPKQPDEFYDPLMAVKRYVQKHGVKHFGFFAETFLVEPDFMGYGDEFDHLEAIDADSTLGDLQSSVVGSTDFMERFTKYLKLLQSRNFAPNFTVMTADKDDPRFDEFYRTANHFRFFVSLFLTDMPSYVGLGFETRNLHLERGKNEEYTKLYVFSIRDDNERDKVTHGPFIWGKNHHQFYVFQHLHTLAENIWDEIKGRKVRWLLEPNEHQKLMIWTLQDNPKYIFVANIDARNGIDENLLREKTFNHPLHLMYSTGPYSQQHECRVYCLAE</sequence>
<reference evidence="1" key="1">
    <citation type="submission" date="2021-12" db="EMBL/GenBank/DDBJ databases">
        <authorList>
            <person name="Rodrigo-Torres L."/>
            <person name="Arahal R. D."/>
            <person name="Lucena T."/>
        </authorList>
    </citation>
    <scope>NUCLEOTIDE SEQUENCE</scope>
    <source>
        <strain evidence="1">CECT 8858</strain>
    </source>
</reference>
<evidence type="ECO:0000313" key="1">
    <source>
        <dbReference type="EMBL" id="CAH0996506.1"/>
    </source>
</evidence>
<comment type="caution">
    <text evidence="1">The sequence shown here is derived from an EMBL/GenBank/DDBJ whole genome shotgun (WGS) entry which is preliminary data.</text>
</comment>
<proteinExistence type="predicted"/>
<protein>
    <recommendedName>
        <fullName evidence="3">Alpha-amylase</fullName>
    </recommendedName>
</protein>
<evidence type="ECO:0008006" key="3">
    <source>
        <dbReference type="Google" id="ProtNLM"/>
    </source>
</evidence>
<dbReference type="Proteomes" id="UP000837932">
    <property type="component" value="Unassembled WGS sequence"/>
</dbReference>
<keyword evidence="2" id="KW-1185">Reference proteome</keyword>
<dbReference type="RefSeq" id="WP_238807064.1">
    <property type="nucleotide sequence ID" value="NZ_CAKLPY010000002.1"/>
</dbReference>
<name>A0ABM9ARB9_9BACT</name>